<reference evidence="2" key="2">
    <citation type="submission" date="2007-04" db="EMBL/GenBank/DDBJ databases">
        <title>Draft genome sequence of Bacteroides ovatus (ATCC 8483).</title>
        <authorList>
            <person name="Sudarsanam P."/>
            <person name="Ley R."/>
            <person name="Guruge J."/>
            <person name="Turnbaugh P.J."/>
            <person name="Mahowald M."/>
            <person name="Liep D."/>
            <person name="Gordon J."/>
        </authorList>
    </citation>
    <scope>NUCLEOTIDE SEQUENCE [LARGE SCALE GENOMIC DNA]</scope>
    <source>
        <strain evidence="2">ATCC 8483 / DSM 1896 / JCM 5824 / BCRC 10623 / CCUG 4943 / NCTC 11153</strain>
    </source>
</reference>
<dbReference type="Proteomes" id="UP000005475">
    <property type="component" value="Unassembled WGS sequence"/>
</dbReference>
<reference evidence="1 2" key="1">
    <citation type="submission" date="2007-03" db="EMBL/GenBank/DDBJ databases">
        <authorList>
            <person name="Fulton L."/>
            <person name="Clifton S."/>
            <person name="Fulton B."/>
            <person name="Xu J."/>
            <person name="Minx P."/>
            <person name="Pepin K.H."/>
            <person name="Johnson M."/>
            <person name="Thiruvilangam P."/>
            <person name="Bhonagiri V."/>
            <person name="Nash W.E."/>
            <person name="Mardis E.R."/>
            <person name="Wilson R.K."/>
        </authorList>
    </citation>
    <scope>NUCLEOTIDE SEQUENCE [LARGE SCALE GENOMIC DNA]</scope>
    <source>
        <strain evidence="2">ATCC 8483 / DSM 1896 / JCM 5824 / BCRC 10623 / CCUG 4943 / NCTC 11153</strain>
    </source>
</reference>
<evidence type="ECO:0000313" key="2">
    <source>
        <dbReference type="Proteomes" id="UP000005475"/>
    </source>
</evidence>
<protein>
    <submittedName>
        <fullName evidence="1">Uncharacterized protein</fullName>
    </submittedName>
</protein>
<sequence>MLCCILTLLSGCKDDDDNPLRFYNSEYEVPMGGRRYLGLESGNGDYSLAVKDTRIASAGTETGWSGVPAGRMIYVTGILTGTTYLTVTDNATQETCTLPIKVVDNYENMELLRSYLSNLPNGDANLLPGISDIFLINNHARDAYFFKQGEQTAFSSGLELITQGSYKLEKEEGDDKKMTLTLTFSEDMATPVSDHKFIIWGNSYLFHRLDKSLNLNWNTPPIGETRTSPAPPPSYTLEEIAEGTEIGKGRQLSFSLSQQEIPAGILP</sequence>
<dbReference type="EMBL" id="AAXF02000036">
    <property type="protein sequence ID" value="EDO13629.1"/>
    <property type="molecule type" value="Genomic_DNA"/>
</dbReference>
<evidence type="ECO:0000313" key="1">
    <source>
        <dbReference type="EMBL" id="EDO13629.1"/>
    </source>
</evidence>
<comment type="caution">
    <text evidence="1">The sequence shown here is derived from an EMBL/GenBank/DDBJ whole genome shotgun (WGS) entry which is preliminary data.</text>
</comment>
<dbReference type="AlphaFoldDB" id="A0AAN3ABQ7"/>
<gene>
    <name evidence="1" type="ORF">BACOVA_00672</name>
</gene>
<accession>A0AAN3ABQ7</accession>
<name>A0AAN3ABQ7_BACO1</name>
<proteinExistence type="predicted"/>
<organism evidence="1 2">
    <name type="scientific">Bacteroides ovatus (strain ATCC 8483 / DSM 1896 / JCM 5824 / BCRC 10623 / CCUG 4943 / NCTC 11153)</name>
    <dbReference type="NCBI Taxonomy" id="411476"/>
    <lineage>
        <taxon>Bacteria</taxon>
        <taxon>Pseudomonadati</taxon>
        <taxon>Bacteroidota</taxon>
        <taxon>Bacteroidia</taxon>
        <taxon>Bacteroidales</taxon>
        <taxon>Bacteroidaceae</taxon>
        <taxon>Bacteroides</taxon>
    </lineage>
</organism>